<evidence type="ECO:0000313" key="3">
    <source>
        <dbReference type="Proteomes" id="UP000765509"/>
    </source>
</evidence>
<feature type="region of interest" description="Disordered" evidence="1">
    <location>
        <begin position="81"/>
        <end position="119"/>
    </location>
</feature>
<gene>
    <name evidence="2" type="ORF">O181_080696</name>
</gene>
<comment type="caution">
    <text evidence="2">The sequence shown here is derived from an EMBL/GenBank/DDBJ whole genome shotgun (WGS) entry which is preliminary data.</text>
</comment>
<evidence type="ECO:0000313" key="2">
    <source>
        <dbReference type="EMBL" id="MBW0540981.1"/>
    </source>
</evidence>
<evidence type="ECO:0000256" key="1">
    <source>
        <dbReference type="SAM" id="MobiDB-lite"/>
    </source>
</evidence>
<name>A0A9Q3FP99_9BASI</name>
<organism evidence="2 3">
    <name type="scientific">Austropuccinia psidii MF-1</name>
    <dbReference type="NCBI Taxonomy" id="1389203"/>
    <lineage>
        <taxon>Eukaryota</taxon>
        <taxon>Fungi</taxon>
        <taxon>Dikarya</taxon>
        <taxon>Basidiomycota</taxon>
        <taxon>Pucciniomycotina</taxon>
        <taxon>Pucciniomycetes</taxon>
        <taxon>Pucciniales</taxon>
        <taxon>Sphaerophragmiaceae</taxon>
        <taxon>Austropuccinia</taxon>
    </lineage>
</organism>
<dbReference type="EMBL" id="AVOT02045649">
    <property type="protein sequence ID" value="MBW0540981.1"/>
    <property type="molecule type" value="Genomic_DNA"/>
</dbReference>
<accession>A0A9Q3FP99</accession>
<dbReference type="AlphaFoldDB" id="A0A9Q3FP99"/>
<keyword evidence="3" id="KW-1185">Reference proteome</keyword>
<reference evidence="2" key="1">
    <citation type="submission" date="2021-03" db="EMBL/GenBank/DDBJ databases">
        <title>Draft genome sequence of rust myrtle Austropuccinia psidii MF-1, a brazilian biotype.</title>
        <authorList>
            <person name="Quecine M.C."/>
            <person name="Pachon D.M.R."/>
            <person name="Bonatelli M.L."/>
            <person name="Correr F.H."/>
            <person name="Franceschini L.M."/>
            <person name="Leite T.F."/>
            <person name="Margarido G.R.A."/>
            <person name="Almeida C.A."/>
            <person name="Ferrarezi J.A."/>
            <person name="Labate C.A."/>
        </authorList>
    </citation>
    <scope>NUCLEOTIDE SEQUENCE</scope>
    <source>
        <strain evidence="2">MF-1</strain>
    </source>
</reference>
<protein>
    <submittedName>
        <fullName evidence="2">Uncharacterized protein</fullName>
    </submittedName>
</protein>
<feature type="compositionally biased region" description="Basic and acidic residues" evidence="1">
    <location>
        <begin position="100"/>
        <end position="112"/>
    </location>
</feature>
<dbReference type="Proteomes" id="UP000765509">
    <property type="component" value="Unassembled WGS sequence"/>
</dbReference>
<sequence>MQLSPSICSFIPAQIVYELTSYSLESQRPPHVLTPIPLHGTKVGSRTPMVPNLNYQQFLKSEDLPSETIPPFLTNITESFLFHPSSPNPPSHSPAKAHKKTGENGCFDRDSPDMSSGMK</sequence>
<proteinExistence type="predicted"/>